<reference evidence="3 4" key="1">
    <citation type="submission" date="2015-09" db="EMBL/GenBank/DDBJ databases">
        <title>Complete genome sequence of Defluviimonas alba cai42t isolated from an oilfield in Xinjiang.</title>
        <authorList>
            <person name="Geng S."/>
            <person name="Pan X."/>
            <person name="Wu X."/>
        </authorList>
    </citation>
    <scope>NUCLEOTIDE SEQUENCE [LARGE SCALE GENOMIC DNA]</scope>
    <source>
        <strain evidence="4">cai42</strain>
    </source>
</reference>
<dbReference type="InterPro" id="IPR036465">
    <property type="entry name" value="vWFA_dom_sf"/>
</dbReference>
<dbReference type="OrthoDB" id="7522752at2"/>
<proteinExistence type="predicted"/>
<evidence type="ECO:0000313" key="3">
    <source>
        <dbReference type="EMBL" id="AMY69985.1"/>
    </source>
</evidence>
<dbReference type="Gene3D" id="3.40.50.410">
    <property type="entry name" value="von Willebrand factor, type A domain"/>
    <property type="match status" value="1"/>
</dbReference>
<dbReference type="EMBL" id="CP012661">
    <property type="protein sequence ID" value="AMY69985.1"/>
    <property type="molecule type" value="Genomic_DNA"/>
</dbReference>
<keyword evidence="1" id="KW-0812">Transmembrane</keyword>
<evidence type="ECO:0000313" key="4">
    <source>
        <dbReference type="Proteomes" id="UP000076128"/>
    </source>
</evidence>
<dbReference type="Proteomes" id="UP000076128">
    <property type="component" value="Chromosome"/>
</dbReference>
<dbReference type="SUPFAM" id="SSF53300">
    <property type="entry name" value="vWA-like"/>
    <property type="match status" value="1"/>
</dbReference>
<name>A0A159Z4A0_9RHOB</name>
<dbReference type="PATRIC" id="fig|1335048.3.peg.2859"/>
<dbReference type="InterPro" id="IPR028087">
    <property type="entry name" value="Tad_N"/>
</dbReference>
<feature type="transmembrane region" description="Helical" evidence="1">
    <location>
        <begin position="38"/>
        <end position="60"/>
    </location>
</feature>
<keyword evidence="1" id="KW-0472">Membrane</keyword>
<sequence length="570" mass="61882">MISFASARFCAMAARAVPDAAAVKIRLGRFRRDEDGSILIFGLLMFLSVLLLVGIALDVMHFETERTRAQYTLDRAVLAAADISQTADAQAVVDDYFKKAGIERFKPVAVATKGTYNEWKKVDGSLSVSTDTWFMRMVGVDTLSATATATAEEKIGNVEISMVVDVSGSMDSAVYDSKGKKIGTRISLMRTAAQEFVSTMFKNVSGAGTTQGKLSVSLVPYAEQVNLGATVSSYFNLTQEHTRAACVDFADADFNTLAITPTQVLPRTSFAYVRAWDFRECTGYDLIPSAPVLAFSTSESTIKSAIGALTAEGDTAIDIGAKWGMALLDPAAKPALDAMIAAKAADSSISGRPFAYTHADTLKIMVLMTDGENTNTYRLMAPYRSGTSPVYKDNNSKYYYYRPDRDSTDYDFYSHDRTQSIQTGTKRTCTWWGSCKDEPVYSTTSWFRASDLTGETALTWPQVWEVYTVSNFSSGIYASAMGVGSNAFYDAAVDRADSVAKDDRLNRICSAAKAKDVLVFAIAYDAPTQGQVALKKCVSASSYYYDASGTTIADAFAGIANSINMLRLTQ</sequence>
<organism evidence="3 4">
    <name type="scientific">Frigidibacter mobilis</name>
    <dbReference type="NCBI Taxonomy" id="1335048"/>
    <lineage>
        <taxon>Bacteria</taxon>
        <taxon>Pseudomonadati</taxon>
        <taxon>Pseudomonadota</taxon>
        <taxon>Alphaproteobacteria</taxon>
        <taxon>Rhodobacterales</taxon>
        <taxon>Paracoccaceae</taxon>
        <taxon>Frigidibacter</taxon>
    </lineage>
</organism>
<protein>
    <recommendedName>
        <fullName evidence="2">Putative Flp pilus-assembly TadG-like N-terminal domain-containing protein</fullName>
    </recommendedName>
</protein>
<gene>
    <name evidence="3" type="ORF">AKL17_2746</name>
</gene>
<dbReference type="AlphaFoldDB" id="A0A159Z4A0"/>
<dbReference type="STRING" id="1335048.AKL17_2746"/>
<dbReference type="Pfam" id="PF13400">
    <property type="entry name" value="Tad"/>
    <property type="match status" value="1"/>
</dbReference>
<dbReference type="KEGG" id="daa:AKL17_2746"/>
<keyword evidence="4" id="KW-1185">Reference proteome</keyword>
<keyword evidence="1" id="KW-1133">Transmembrane helix</keyword>
<accession>A0A159Z4A0</accession>
<feature type="domain" description="Putative Flp pilus-assembly TadG-like N-terminal" evidence="2">
    <location>
        <begin position="36"/>
        <end position="81"/>
    </location>
</feature>
<evidence type="ECO:0000259" key="2">
    <source>
        <dbReference type="Pfam" id="PF13400"/>
    </source>
</evidence>
<evidence type="ECO:0000256" key="1">
    <source>
        <dbReference type="SAM" id="Phobius"/>
    </source>
</evidence>